<evidence type="ECO:0000256" key="7">
    <source>
        <dbReference type="ARBA" id="ARBA00022840"/>
    </source>
</evidence>
<evidence type="ECO:0000256" key="14">
    <source>
        <dbReference type="ARBA" id="ARBA00023157"/>
    </source>
</evidence>
<keyword evidence="10 25" id="KW-1133">Transmembrane helix</keyword>
<evidence type="ECO:0000256" key="9">
    <source>
        <dbReference type="ARBA" id="ARBA00022847"/>
    </source>
</evidence>
<evidence type="ECO:0000256" key="3">
    <source>
        <dbReference type="ARBA" id="ARBA00022475"/>
    </source>
</evidence>
<name>A0A8X6T6X8_NEPPI</name>
<dbReference type="InterPro" id="IPR004841">
    <property type="entry name" value="AA-permease/SLC12A_dom"/>
</dbReference>
<feature type="transmembrane region" description="Helical" evidence="25">
    <location>
        <begin position="148"/>
        <end position="175"/>
    </location>
</feature>
<organism evidence="27 28">
    <name type="scientific">Nephila pilipes</name>
    <name type="common">Giant wood spider</name>
    <name type="synonym">Nephila maculata</name>
    <dbReference type="NCBI Taxonomy" id="299642"/>
    <lineage>
        <taxon>Eukaryota</taxon>
        <taxon>Metazoa</taxon>
        <taxon>Ecdysozoa</taxon>
        <taxon>Arthropoda</taxon>
        <taxon>Chelicerata</taxon>
        <taxon>Arachnida</taxon>
        <taxon>Araneae</taxon>
        <taxon>Araneomorphae</taxon>
        <taxon>Entelegynae</taxon>
        <taxon>Araneoidea</taxon>
        <taxon>Nephilidae</taxon>
        <taxon>Nephila</taxon>
    </lineage>
</organism>
<feature type="domain" description="Amino acid permease/ SLC12A" evidence="26">
    <location>
        <begin position="122"/>
        <end position="454"/>
    </location>
</feature>
<dbReference type="FunFam" id="1.20.1740.10:FF:000018">
    <property type="entry name" value="solute carrier family 12 member 3 isoform X2"/>
    <property type="match status" value="1"/>
</dbReference>
<proteinExistence type="predicted"/>
<evidence type="ECO:0000256" key="21">
    <source>
        <dbReference type="ARBA" id="ARBA00073714"/>
    </source>
</evidence>
<evidence type="ECO:0000256" key="23">
    <source>
        <dbReference type="ARBA" id="ARBA00077939"/>
    </source>
</evidence>
<evidence type="ECO:0000313" key="28">
    <source>
        <dbReference type="Proteomes" id="UP000887013"/>
    </source>
</evidence>
<comment type="subcellular location">
    <subcellularLocation>
        <location evidence="1">Apical cell membrane</location>
        <topology evidence="1">Multi-pass membrane protein</topology>
    </subcellularLocation>
</comment>
<dbReference type="GO" id="GO:0005524">
    <property type="term" value="F:ATP binding"/>
    <property type="evidence" value="ECO:0007669"/>
    <property type="project" value="UniProtKB-KW"/>
</dbReference>
<evidence type="ECO:0000256" key="13">
    <source>
        <dbReference type="ARBA" id="ARBA00023136"/>
    </source>
</evidence>
<evidence type="ECO:0000256" key="15">
    <source>
        <dbReference type="ARBA" id="ARBA00023180"/>
    </source>
</evidence>
<comment type="catalytic activity">
    <reaction evidence="18">
        <text>chloride(out) + Na(+)(out) = chloride(in) + Na(+)(in)</text>
        <dbReference type="Rhea" id="RHEA:73887"/>
        <dbReference type="ChEBI" id="CHEBI:17996"/>
        <dbReference type="ChEBI" id="CHEBI:29101"/>
    </reaction>
</comment>
<evidence type="ECO:0000256" key="2">
    <source>
        <dbReference type="ARBA" id="ARBA00022448"/>
    </source>
</evidence>
<comment type="function">
    <text evidence="19">Electroneutral sodium and chloride ion cotransporter, which acts as a key mediator of sodium and chloride reabsorption in kidney distal convoluted tubules. Also acts as a receptor for the pro-inflammatory cytokine IL18, thereby contributing to IL18-induced cytokine production, including IFNG, IL6, IL18 and CCL2. May act either independently of IL18R1, or in a complex with IL18R1.</text>
</comment>
<accession>A0A8X6T6X8</accession>
<evidence type="ECO:0000256" key="25">
    <source>
        <dbReference type="SAM" id="Phobius"/>
    </source>
</evidence>
<evidence type="ECO:0000256" key="16">
    <source>
        <dbReference type="ARBA" id="ARBA00023201"/>
    </source>
</evidence>
<evidence type="ECO:0000259" key="26">
    <source>
        <dbReference type="Pfam" id="PF00324"/>
    </source>
</evidence>
<dbReference type="GO" id="GO:0008511">
    <property type="term" value="F:sodium:potassium:chloride symporter activity"/>
    <property type="evidence" value="ECO:0007669"/>
    <property type="project" value="TreeGrafter"/>
</dbReference>
<evidence type="ECO:0000256" key="10">
    <source>
        <dbReference type="ARBA" id="ARBA00022989"/>
    </source>
</evidence>
<keyword evidence="2" id="KW-0813">Transport</keyword>
<dbReference type="GO" id="GO:1990573">
    <property type="term" value="P:potassium ion import across plasma membrane"/>
    <property type="evidence" value="ECO:0007669"/>
    <property type="project" value="TreeGrafter"/>
</dbReference>
<keyword evidence="13 25" id="KW-0472">Membrane</keyword>
<dbReference type="GO" id="GO:0006884">
    <property type="term" value="P:cell volume homeostasis"/>
    <property type="evidence" value="ECO:0007669"/>
    <property type="project" value="TreeGrafter"/>
</dbReference>
<dbReference type="GO" id="GO:0055064">
    <property type="term" value="P:chloride ion homeostasis"/>
    <property type="evidence" value="ECO:0007669"/>
    <property type="project" value="TreeGrafter"/>
</dbReference>
<keyword evidence="5 25" id="KW-0812">Transmembrane</keyword>
<feature type="transmembrane region" description="Helical" evidence="25">
    <location>
        <begin position="321"/>
        <end position="343"/>
    </location>
</feature>
<feature type="transmembrane region" description="Helical" evidence="25">
    <location>
        <begin position="355"/>
        <end position="380"/>
    </location>
</feature>
<keyword evidence="12" id="KW-0406">Ion transport</keyword>
<evidence type="ECO:0000256" key="5">
    <source>
        <dbReference type="ARBA" id="ARBA00022692"/>
    </source>
</evidence>
<keyword evidence="14" id="KW-1015">Disulfide bond</keyword>
<feature type="transmembrane region" description="Helical" evidence="25">
    <location>
        <begin position="196"/>
        <end position="220"/>
    </location>
</feature>
<dbReference type="PANTHER" id="PTHR11827:SF103">
    <property type="entry name" value="SODIUM CHLORIDE COTRANSPORTER 69, ISOFORM E"/>
    <property type="match status" value="1"/>
</dbReference>
<evidence type="ECO:0000256" key="12">
    <source>
        <dbReference type="ARBA" id="ARBA00023065"/>
    </source>
</evidence>
<dbReference type="PANTHER" id="PTHR11827">
    <property type="entry name" value="SOLUTE CARRIER FAMILY 12, CATION COTRANSPORTERS"/>
    <property type="match status" value="1"/>
</dbReference>
<evidence type="ECO:0000256" key="24">
    <source>
        <dbReference type="SAM" id="MobiDB-lite"/>
    </source>
</evidence>
<dbReference type="GO" id="GO:0055075">
    <property type="term" value="P:potassium ion homeostasis"/>
    <property type="evidence" value="ECO:0007669"/>
    <property type="project" value="TreeGrafter"/>
</dbReference>
<gene>
    <name evidence="27" type="primary">Slc12a2</name>
    <name evidence="27" type="ORF">NPIL_338991</name>
</gene>
<dbReference type="GO" id="GO:0016324">
    <property type="term" value="C:apical plasma membrane"/>
    <property type="evidence" value="ECO:0007669"/>
    <property type="project" value="UniProtKB-SubCell"/>
</dbReference>
<feature type="transmembrane region" description="Helical" evidence="25">
    <location>
        <begin position="269"/>
        <end position="288"/>
    </location>
</feature>
<sequence>MDAPEMEKPGSRFHVEPVEPKADDPPQQHVAVCVIDSNDQTVNSSVYDSHNIRSLLHYTQEALPRMDHYRNIHSLHAHFPRPTLDELHNGNIPSAAEQYFDRRLSKASTEKQAAVKFGWIQGVLVRCLLNIWGVMLFLRLSWVVGQAGIGLACVIILLATLVTVLTTLSMSAICTNGEVKGGGTYYMISRSLGPEFGGSIGFIFSVANAVAVAMYVVGFAETLKVLLWNNDMPLLDNGINDVRIISCITVVVILGIAIVGTEWETKAQIILLLILLAAMADFLAGAAFSPSEEQMVRGYMGWNKTIFLENFGPHFTGEEGFFSVFAVFFPAATGILAGANISGDLKDPQTAIPKGTLLAILITTVSYILFVVVAGSTVLLDSNGNDTFVKDRAWDLLSNCTLGEDGKCMYGLLNDYQVMEMVSAFSPIIYAGIFAATLSSALASLVSAPKIFQSPVSFTLQCNTLYI</sequence>
<keyword evidence="17" id="KW-0868">Chloride</keyword>
<dbReference type="EMBL" id="BMAW01051037">
    <property type="protein sequence ID" value="GFS78210.1"/>
    <property type="molecule type" value="Genomic_DNA"/>
</dbReference>
<keyword evidence="8" id="KW-0832">Ubl conjugation</keyword>
<comment type="subunit">
    <text evidence="20">Homodimer; adopts a domain-swap conformation at the scissor helices connecting the transmembrane domain and C-terminal domain. Interacts with KLHL3. Interacts with IL18R1; this interaction is increased by IL18 treatment.</text>
</comment>
<reference evidence="27" key="1">
    <citation type="submission" date="2020-08" db="EMBL/GenBank/DDBJ databases">
        <title>Multicomponent nature underlies the extraordinary mechanical properties of spider dragline silk.</title>
        <authorList>
            <person name="Kono N."/>
            <person name="Nakamura H."/>
            <person name="Mori M."/>
            <person name="Yoshida Y."/>
            <person name="Ohtoshi R."/>
            <person name="Malay A.D."/>
            <person name="Moran D.A.P."/>
            <person name="Tomita M."/>
            <person name="Numata K."/>
            <person name="Arakawa K."/>
        </authorList>
    </citation>
    <scope>NUCLEOTIDE SEQUENCE</scope>
</reference>
<keyword evidence="15" id="KW-0325">Glycoprotein</keyword>
<evidence type="ECO:0000256" key="18">
    <source>
        <dbReference type="ARBA" id="ARBA00050884"/>
    </source>
</evidence>
<evidence type="ECO:0000256" key="1">
    <source>
        <dbReference type="ARBA" id="ARBA00004424"/>
    </source>
</evidence>
<keyword evidence="16" id="KW-0739">Sodium transport</keyword>
<evidence type="ECO:0000256" key="11">
    <source>
        <dbReference type="ARBA" id="ARBA00023053"/>
    </source>
</evidence>
<feature type="transmembrane region" description="Helical" evidence="25">
    <location>
        <begin position="240"/>
        <end position="260"/>
    </location>
</feature>
<evidence type="ECO:0000256" key="22">
    <source>
        <dbReference type="ARBA" id="ARBA00076232"/>
    </source>
</evidence>
<dbReference type="OrthoDB" id="2020542at2759"/>
<keyword evidence="11" id="KW-0915">Sodium</keyword>
<comment type="caution">
    <text evidence="27">The sequence shown here is derived from an EMBL/GenBank/DDBJ whole genome shotgun (WGS) entry which is preliminary data.</text>
</comment>
<evidence type="ECO:0000313" key="27">
    <source>
        <dbReference type="EMBL" id="GFS78210.1"/>
    </source>
</evidence>
<dbReference type="Pfam" id="PF00324">
    <property type="entry name" value="AA_permease"/>
    <property type="match status" value="1"/>
</dbReference>
<evidence type="ECO:0000256" key="6">
    <source>
        <dbReference type="ARBA" id="ARBA00022741"/>
    </source>
</evidence>
<keyword evidence="28" id="KW-1185">Reference proteome</keyword>
<evidence type="ECO:0000256" key="19">
    <source>
        <dbReference type="ARBA" id="ARBA00056815"/>
    </source>
</evidence>
<evidence type="ECO:0000256" key="8">
    <source>
        <dbReference type="ARBA" id="ARBA00022843"/>
    </source>
</evidence>
<keyword evidence="4" id="KW-0597">Phosphoprotein</keyword>
<evidence type="ECO:0000256" key="17">
    <source>
        <dbReference type="ARBA" id="ARBA00023214"/>
    </source>
</evidence>
<feature type="transmembrane region" description="Helical" evidence="25">
    <location>
        <begin position="428"/>
        <end position="448"/>
    </location>
</feature>
<dbReference type="InterPro" id="IPR004842">
    <property type="entry name" value="SLC12A_fam"/>
</dbReference>
<keyword evidence="7" id="KW-0067">ATP-binding</keyword>
<keyword evidence="9" id="KW-0769">Symport</keyword>
<dbReference type="AlphaFoldDB" id="A0A8X6T6X8"/>
<feature type="region of interest" description="Disordered" evidence="24">
    <location>
        <begin position="1"/>
        <end position="26"/>
    </location>
</feature>
<dbReference type="Gene3D" id="1.20.1740.10">
    <property type="entry name" value="Amino acid/polyamine transporter I"/>
    <property type="match status" value="1"/>
</dbReference>
<evidence type="ECO:0000256" key="20">
    <source>
        <dbReference type="ARBA" id="ARBA00063035"/>
    </source>
</evidence>
<keyword evidence="6" id="KW-0547">Nucleotide-binding</keyword>
<dbReference type="Proteomes" id="UP000887013">
    <property type="component" value="Unassembled WGS sequence"/>
</dbReference>
<dbReference type="GO" id="GO:0055078">
    <property type="term" value="P:sodium ion homeostasis"/>
    <property type="evidence" value="ECO:0007669"/>
    <property type="project" value="TreeGrafter"/>
</dbReference>
<keyword evidence="3" id="KW-1003">Cell membrane</keyword>
<evidence type="ECO:0000256" key="4">
    <source>
        <dbReference type="ARBA" id="ARBA00022553"/>
    </source>
</evidence>
<protein>
    <recommendedName>
        <fullName evidence="21">Solute carrier family 12 member 3</fullName>
    </recommendedName>
    <alternativeName>
        <fullName evidence="22">Na-Cl symporter</fullName>
    </alternativeName>
    <alternativeName>
        <fullName evidence="23">Thiazide-sensitive sodium-chloride cotransporter</fullName>
    </alternativeName>
</protein>